<dbReference type="AlphaFoldDB" id="D5RKT4"/>
<dbReference type="RefSeq" id="WP_007004918.1">
    <property type="nucleotide sequence ID" value="NZ_GG770780.1"/>
</dbReference>
<dbReference type="PANTHER" id="PTHR41252:SF1">
    <property type="entry name" value="BLR2505 PROTEIN"/>
    <property type="match status" value="1"/>
</dbReference>
<dbReference type="HOGENOM" id="CLU_1839448_0_0_5"/>
<evidence type="ECO:0000313" key="2">
    <source>
        <dbReference type="EMBL" id="EFH12080.1"/>
    </source>
</evidence>
<dbReference type="Gene3D" id="3.10.450.50">
    <property type="match status" value="1"/>
</dbReference>
<evidence type="ECO:0000313" key="3">
    <source>
        <dbReference type="Proteomes" id="UP000005324"/>
    </source>
</evidence>
<keyword evidence="3" id="KW-1185">Reference proteome</keyword>
<dbReference type="InterPro" id="IPR037401">
    <property type="entry name" value="SnoaL-like"/>
</dbReference>
<comment type="caution">
    <text evidence="2">The sequence shown here is derived from an EMBL/GenBank/DDBJ whole genome shotgun (WGS) entry which is preliminary data.</text>
</comment>
<protein>
    <recommendedName>
        <fullName evidence="1">SnoaL-like domain-containing protein</fullName>
    </recommendedName>
</protein>
<dbReference type="EMBL" id="ADVL01000281">
    <property type="protein sequence ID" value="EFH12080.1"/>
    <property type="molecule type" value="Genomic_DNA"/>
</dbReference>
<organism evidence="2 3">
    <name type="scientific">Pseudoroseomonas cervicalis ATCC 49957</name>
    <dbReference type="NCBI Taxonomy" id="525371"/>
    <lineage>
        <taxon>Bacteria</taxon>
        <taxon>Pseudomonadati</taxon>
        <taxon>Pseudomonadota</taxon>
        <taxon>Alphaproteobacteria</taxon>
        <taxon>Acetobacterales</taxon>
        <taxon>Roseomonadaceae</taxon>
        <taxon>Roseomonas</taxon>
    </lineage>
</organism>
<dbReference type="Pfam" id="PF12680">
    <property type="entry name" value="SnoaL_2"/>
    <property type="match status" value="1"/>
</dbReference>
<name>D5RKT4_9PROT</name>
<proteinExistence type="predicted"/>
<dbReference type="InterPro" id="IPR032710">
    <property type="entry name" value="NTF2-like_dom_sf"/>
</dbReference>
<gene>
    <name evidence="2" type="ORF">HMPREF0731_1694</name>
</gene>
<reference evidence="2 3" key="1">
    <citation type="submission" date="2010-04" db="EMBL/GenBank/DDBJ databases">
        <authorList>
            <person name="Qin X."/>
            <person name="Bachman B."/>
            <person name="Battles P."/>
            <person name="Bell A."/>
            <person name="Bess C."/>
            <person name="Bickham C."/>
            <person name="Chaboub L."/>
            <person name="Chen D."/>
            <person name="Coyle M."/>
            <person name="Deiros D.R."/>
            <person name="Dinh H."/>
            <person name="Forbes L."/>
            <person name="Fowler G."/>
            <person name="Francisco L."/>
            <person name="Fu Q."/>
            <person name="Gubbala S."/>
            <person name="Hale W."/>
            <person name="Han Y."/>
            <person name="Hemphill L."/>
            <person name="Highlander S.K."/>
            <person name="Hirani K."/>
            <person name="Hogues M."/>
            <person name="Jackson L."/>
            <person name="Jakkamsetti A."/>
            <person name="Javaid M."/>
            <person name="Jiang H."/>
            <person name="Korchina V."/>
            <person name="Kovar C."/>
            <person name="Lara F."/>
            <person name="Lee S."/>
            <person name="Mata R."/>
            <person name="Mathew T."/>
            <person name="Moen C."/>
            <person name="Morales K."/>
            <person name="Munidasa M."/>
            <person name="Nazareth L."/>
            <person name="Ngo R."/>
            <person name="Nguyen L."/>
            <person name="Okwuonu G."/>
            <person name="Ongeri F."/>
            <person name="Patil S."/>
            <person name="Petrosino J."/>
            <person name="Pham C."/>
            <person name="Pham P."/>
            <person name="Pu L.-L."/>
            <person name="Puazo M."/>
            <person name="Raj R."/>
            <person name="Reid J."/>
            <person name="Rouhana J."/>
            <person name="Saada N."/>
            <person name="Shang Y."/>
            <person name="Simmons D."/>
            <person name="Thornton R."/>
            <person name="Warren J."/>
            <person name="Weissenberger G."/>
            <person name="Zhang J."/>
            <person name="Zhang L."/>
            <person name="Zhou C."/>
            <person name="Zhu D."/>
            <person name="Muzny D."/>
            <person name="Worley K."/>
            <person name="Gibbs R."/>
        </authorList>
    </citation>
    <scope>NUCLEOTIDE SEQUENCE [LARGE SCALE GENOMIC DNA]</scope>
    <source>
        <strain evidence="2 3">ATCC 49957</strain>
    </source>
</reference>
<dbReference type="OrthoDB" id="1450423at2"/>
<sequence length="139" mass="15359">PDAAADRNAALVRAAFEGWAQRGESVFRLLAPDVRWTIHGSGPVAGTYQGVEDFLARASQPLVSRLATPIRPELRQLWAVGEHVVIRFDGAATTTSGAPYRNQFVWIFRMRDGVVVEAEAFLDLVAYQQVVETNAPRPR</sequence>
<feature type="non-terminal residue" evidence="2">
    <location>
        <position position="1"/>
    </location>
</feature>
<dbReference type="PANTHER" id="PTHR41252">
    <property type="entry name" value="BLR2505 PROTEIN"/>
    <property type="match status" value="1"/>
</dbReference>
<evidence type="ECO:0000259" key="1">
    <source>
        <dbReference type="Pfam" id="PF12680"/>
    </source>
</evidence>
<dbReference type="Proteomes" id="UP000005324">
    <property type="component" value="Unassembled WGS sequence"/>
</dbReference>
<accession>D5RKT4</accession>
<dbReference type="SUPFAM" id="SSF54427">
    <property type="entry name" value="NTF2-like"/>
    <property type="match status" value="1"/>
</dbReference>
<feature type="domain" description="SnoaL-like" evidence="1">
    <location>
        <begin position="12"/>
        <end position="117"/>
    </location>
</feature>